<reference evidence="2 3" key="1">
    <citation type="submission" date="2020-04" db="EMBL/GenBank/DDBJ databases">
        <authorList>
            <person name="Hitch T.C.A."/>
            <person name="Wylensek D."/>
            <person name="Clavel T."/>
        </authorList>
    </citation>
    <scope>NUCLEOTIDE SEQUENCE [LARGE SCALE GENOMIC DNA]</scope>
    <source>
        <strain evidence="2 3">Oil-RF-744-FAT-WT-6-1</strain>
    </source>
</reference>
<protein>
    <submittedName>
        <fullName evidence="2">Nucleoid-associated protein</fullName>
    </submittedName>
</protein>
<dbReference type="EMBL" id="JABAFG010000007">
    <property type="protein sequence ID" value="NME28061.1"/>
    <property type="molecule type" value="Genomic_DNA"/>
</dbReference>
<dbReference type="Proteomes" id="UP001605989">
    <property type="component" value="Unassembled WGS sequence"/>
</dbReference>
<evidence type="ECO:0000313" key="2">
    <source>
        <dbReference type="EMBL" id="NME28061.1"/>
    </source>
</evidence>
<name>A0A848BP18_9FIRM</name>
<dbReference type="EMBL" id="JBIEKR010000008">
    <property type="protein sequence ID" value="MFG6273623.1"/>
    <property type="molecule type" value="Genomic_DNA"/>
</dbReference>
<keyword evidence="4" id="KW-1185">Reference proteome</keyword>
<evidence type="ECO:0000313" key="1">
    <source>
        <dbReference type="EMBL" id="MFG6273623.1"/>
    </source>
</evidence>
<evidence type="ECO:0000313" key="4">
    <source>
        <dbReference type="Proteomes" id="UP001605989"/>
    </source>
</evidence>
<dbReference type="AlphaFoldDB" id="A0A848BP18"/>
<dbReference type="InterPro" id="IPR007358">
    <property type="entry name" value="Nucleoid_associated_NdpA"/>
</dbReference>
<dbReference type="KEGG" id="mhw:ACT01_00100"/>
<organism evidence="2 3">
    <name type="scientific">Megasphaera hexanoica</name>
    <dbReference type="NCBI Taxonomy" id="1675036"/>
    <lineage>
        <taxon>Bacteria</taxon>
        <taxon>Bacillati</taxon>
        <taxon>Bacillota</taxon>
        <taxon>Negativicutes</taxon>
        <taxon>Veillonellales</taxon>
        <taxon>Veillonellaceae</taxon>
        <taxon>Megasphaera</taxon>
    </lineage>
</organism>
<evidence type="ECO:0000313" key="3">
    <source>
        <dbReference type="Proteomes" id="UP000591071"/>
    </source>
</evidence>
<gene>
    <name evidence="1" type="ORF">ACGTZG_10510</name>
    <name evidence="2" type="ORF">HF872_05420</name>
</gene>
<sequence>MMIQKAILHILDFNTNMCILSQKDLDFSSDVVYEYVDKRIERLLKDAGQQTGIFYATSSFHHVLQQLQMEEITFDDAAAVIAKKTYDILSHCDEMESTDLLVVDFTDDDGVRTLAVLMLENKTAYTHQVLDEEGNVYNKLIKHYAILPGTSQKIEAYALIRFDDFSIRFIDKKRKCNGEDIYILPDRLLQCTSQISGRDAVKIINKIAAEVAEDHGGSSVEALSKAKNYLADHAETSDSLSPKELGSAVFSDNKEMQSQFEEKIQEAQLPDNISVQQDFARKTGKTHKIKTDTGIEITFPSEYIDNSDYIQFINNPDGTLSIELKNIAKIVNK</sequence>
<dbReference type="Proteomes" id="UP000591071">
    <property type="component" value="Unassembled WGS sequence"/>
</dbReference>
<dbReference type="RefSeq" id="WP_113854988.1">
    <property type="nucleotide sequence ID" value="NZ_CP011940.1"/>
</dbReference>
<dbReference type="OrthoDB" id="3171075at2"/>
<proteinExistence type="predicted"/>
<accession>A0A848BP18</accession>
<dbReference type="Pfam" id="PF04245">
    <property type="entry name" value="NA37"/>
    <property type="match status" value="1"/>
</dbReference>
<dbReference type="GO" id="GO:0009295">
    <property type="term" value="C:nucleoid"/>
    <property type="evidence" value="ECO:0007669"/>
    <property type="project" value="InterPro"/>
</dbReference>
<comment type="caution">
    <text evidence="2">The sequence shown here is derived from an EMBL/GenBank/DDBJ whole genome shotgun (WGS) entry which is preliminary data.</text>
</comment>
<reference evidence="1 4" key="2">
    <citation type="submission" date="2024-10" db="EMBL/GenBank/DDBJ databases">
        <authorList>
            <person name="Sang B.-I."/>
            <person name="Prabhaharan D."/>
        </authorList>
    </citation>
    <scope>NUCLEOTIDE SEQUENCE [LARGE SCALE GENOMIC DNA]</scope>
    <source>
        <strain evidence="1 4">MH</strain>
    </source>
</reference>